<protein>
    <submittedName>
        <fullName evidence="4">Uncharacterized protein</fullName>
    </submittedName>
</protein>
<sequence>MKKFKGKTYLLLSALLSLAQPVIANCGTTDYSGNSGRLYNMVVFVLTCCTAVLYLLYAIAALLSIYSATSIYIKMQAGEEGFTKSIIVLVGSCIFLLIATIVLPAFFGFQFGVTDRLW</sequence>
<feature type="transmembrane region" description="Helical" evidence="1">
    <location>
        <begin position="40"/>
        <end position="65"/>
    </location>
</feature>
<accession>A0A098YPP7</accession>
<dbReference type="RefSeq" id="WP_036928834.1">
    <property type="nucleotide sequence ID" value="NZ_JRPQ01000161.1"/>
</dbReference>
<dbReference type="Pfam" id="PF13572">
    <property type="entry name" value="DUF4134"/>
    <property type="match status" value="1"/>
</dbReference>
<evidence type="ECO:0000313" key="4">
    <source>
        <dbReference type="EMBL" id="KGI21289.1"/>
    </source>
</evidence>
<feature type="signal peptide" evidence="2">
    <location>
        <begin position="1"/>
        <end position="24"/>
    </location>
</feature>
<comment type="caution">
    <text evidence="4">The sequence shown here is derived from an EMBL/GenBank/DDBJ whole genome shotgun (WGS) entry which is preliminary data.</text>
</comment>
<feature type="transmembrane region" description="Helical" evidence="1">
    <location>
        <begin position="86"/>
        <end position="109"/>
    </location>
</feature>
<dbReference type="AlphaFoldDB" id="A0A098YPP7"/>
<evidence type="ECO:0000313" key="5">
    <source>
        <dbReference type="Proteomes" id="UP000029723"/>
    </source>
</evidence>
<gene>
    <name evidence="4" type="ORF">HMPREF9304_11070</name>
    <name evidence="3" type="ORF">HMPREF9304_11100</name>
</gene>
<name>A0A098YPP7_9BACT</name>
<evidence type="ECO:0000256" key="1">
    <source>
        <dbReference type="SAM" id="Phobius"/>
    </source>
</evidence>
<organism evidence="4 5">
    <name type="scientific">Hoylesella timonensis S9-PR14</name>
    <dbReference type="NCBI Taxonomy" id="1401062"/>
    <lineage>
        <taxon>Bacteria</taxon>
        <taxon>Pseudomonadati</taxon>
        <taxon>Bacteroidota</taxon>
        <taxon>Bacteroidia</taxon>
        <taxon>Bacteroidales</taxon>
        <taxon>Prevotellaceae</taxon>
        <taxon>Hoylesella</taxon>
    </lineage>
</organism>
<evidence type="ECO:0000313" key="3">
    <source>
        <dbReference type="EMBL" id="KGI21283.1"/>
    </source>
</evidence>
<evidence type="ECO:0000256" key="2">
    <source>
        <dbReference type="SAM" id="SignalP"/>
    </source>
</evidence>
<dbReference type="EMBL" id="JRPQ01000161">
    <property type="protein sequence ID" value="KGI21289.1"/>
    <property type="molecule type" value="Genomic_DNA"/>
</dbReference>
<keyword evidence="2" id="KW-0732">Signal</keyword>
<proteinExistence type="predicted"/>
<reference evidence="4 5" key="1">
    <citation type="submission" date="2014-07" db="EMBL/GenBank/DDBJ databases">
        <authorList>
            <person name="McCorrison J."/>
            <person name="Sanka R."/>
            <person name="Torralba M."/>
            <person name="Gillis M."/>
            <person name="Haft D.H."/>
            <person name="Methe B."/>
            <person name="Sutton G."/>
            <person name="Nelson K.E."/>
        </authorList>
    </citation>
    <scope>NUCLEOTIDE SEQUENCE [LARGE SCALE GENOMIC DNA]</scope>
    <source>
        <strain evidence="4 5">S9-PR14</strain>
    </source>
</reference>
<keyword evidence="1" id="KW-0472">Membrane</keyword>
<dbReference type="EMBL" id="JRPQ01000162">
    <property type="protein sequence ID" value="KGI21283.1"/>
    <property type="molecule type" value="Genomic_DNA"/>
</dbReference>
<keyword evidence="1" id="KW-0812">Transmembrane</keyword>
<dbReference type="InterPro" id="IPR025408">
    <property type="entry name" value="DUF4134"/>
</dbReference>
<feature type="chain" id="PRO_5007384831" evidence="2">
    <location>
        <begin position="25"/>
        <end position="118"/>
    </location>
</feature>
<keyword evidence="1" id="KW-1133">Transmembrane helix</keyword>
<dbReference type="Proteomes" id="UP000029723">
    <property type="component" value="Unassembled WGS sequence"/>
</dbReference>
<dbReference type="OrthoDB" id="1072567at2"/>